<dbReference type="EMBL" id="ASGP02000006">
    <property type="protein sequence ID" value="KAH9501137.1"/>
    <property type="molecule type" value="Genomic_DNA"/>
</dbReference>
<evidence type="ECO:0000313" key="1">
    <source>
        <dbReference type="EMBL" id="KAH9501137.1"/>
    </source>
</evidence>
<comment type="caution">
    <text evidence="1">The sequence shown here is derived from an EMBL/GenBank/DDBJ whole genome shotgun (WGS) entry which is preliminary data.</text>
</comment>
<proteinExistence type="predicted"/>
<dbReference type="AlphaFoldDB" id="A0A922KXP0"/>
<evidence type="ECO:0000313" key="2">
    <source>
        <dbReference type="Proteomes" id="UP000790347"/>
    </source>
</evidence>
<keyword evidence="2" id="KW-1185">Reference proteome</keyword>
<accession>A0A922KXP0</accession>
<gene>
    <name evidence="1" type="ORF">DERF_012003</name>
</gene>
<sequence length="101" mass="11488">MNDKLSDYEFIMKTENEKSSKVIVTFDKKKERRKDGCSSMLNGDRFGYRIDRKKVDGGGMKLIGFPIITTTTTGLGRILFTTINPSIKRALDVEDKMILGY</sequence>
<name>A0A922KXP0_DERFA</name>
<organism evidence="1 2">
    <name type="scientific">Dermatophagoides farinae</name>
    <name type="common">American house dust mite</name>
    <dbReference type="NCBI Taxonomy" id="6954"/>
    <lineage>
        <taxon>Eukaryota</taxon>
        <taxon>Metazoa</taxon>
        <taxon>Ecdysozoa</taxon>
        <taxon>Arthropoda</taxon>
        <taxon>Chelicerata</taxon>
        <taxon>Arachnida</taxon>
        <taxon>Acari</taxon>
        <taxon>Acariformes</taxon>
        <taxon>Sarcoptiformes</taxon>
        <taxon>Astigmata</taxon>
        <taxon>Psoroptidia</taxon>
        <taxon>Analgoidea</taxon>
        <taxon>Pyroglyphidae</taxon>
        <taxon>Dermatophagoidinae</taxon>
        <taxon>Dermatophagoides</taxon>
    </lineage>
</organism>
<reference evidence="1" key="1">
    <citation type="submission" date="2013-05" db="EMBL/GenBank/DDBJ databases">
        <authorList>
            <person name="Yim A.K.Y."/>
            <person name="Chan T.F."/>
            <person name="Ji K.M."/>
            <person name="Liu X.Y."/>
            <person name="Zhou J.W."/>
            <person name="Li R.Q."/>
            <person name="Yang K.Y."/>
            <person name="Li J."/>
            <person name="Li M."/>
            <person name="Law P.T.W."/>
            <person name="Wu Y.L."/>
            <person name="Cai Z.L."/>
            <person name="Qin H."/>
            <person name="Bao Y."/>
            <person name="Leung R.K.K."/>
            <person name="Ng P.K.S."/>
            <person name="Zou J."/>
            <person name="Zhong X.J."/>
            <person name="Ran P.X."/>
            <person name="Zhong N.S."/>
            <person name="Liu Z.G."/>
            <person name="Tsui S.K.W."/>
        </authorList>
    </citation>
    <scope>NUCLEOTIDE SEQUENCE</scope>
    <source>
        <strain evidence="1">Derf</strain>
        <tissue evidence="1">Whole organism</tissue>
    </source>
</reference>
<protein>
    <submittedName>
        <fullName evidence="1">Uncharacterized protein</fullName>
    </submittedName>
</protein>
<dbReference type="Proteomes" id="UP000790347">
    <property type="component" value="Unassembled WGS sequence"/>
</dbReference>
<reference evidence="1" key="2">
    <citation type="journal article" date="2022" name="Res Sq">
        <title>Comparative Genomics Reveals Insights into the Divergent Evolution of Astigmatic Mites and Household Pest Adaptations.</title>
        <authorList>
            <person name="Xiong Q."/>
            <person name="Wan A.T.-Y."/>
            <person name="Liu X.-Y."/>
            <person name="Fung C.S.-H."/>
            <person name="Xiao X."/>
            <person name="Malainual N."/>
            <person name="Hou J."/>
            <person name="Wang L."/>
            <person name="Wang M."/>
            <person name="Yang K."/>
            <person name="Cui Y."/>
            <person name="Leung E."/>
            <person name="Nong W."/>
            <person name="Shin S.-K."/>
            <person name="Au S."/>
            <person name="Jeong K.Y."/>
            <person name="Chew F.T."/>
            <person name="Hui J."/>
            <person name="Leung T.F."/>
            <person name="Tungtrongchitr A."/>
            <person name="Zhong N."/>
            <person name="Liu Z."/>
            <person name="Tsui S."/>
        </authorList>
    </citation>
    <scope>NUCLEOTIDE SEQUENCE</scope>
    <source>
        <strain evidence="1">Derf</strain>
        <tissue evidence="1">Whole organism</tissue>
    </source>
</reference>